<dbReference type="EMBL" id="JBBPBM010000020">
    <property type="protein sequence ID" value="KAK8550996.1"/>
    <property type="molecule type" value="Genomic_DNA"/>
</dbReference>
<organism evidence="1 2">
    <name type="scientific">Hibiscus sabdariffa</name>
    <name type="common">roselle</name>
    <dbReference type="NCBI Taxonomy" id="183260"/>
    <lineage>
        <taxon>Eukaryota</taxon>
        <taxon>Viridiplantae</taxon>
        <taxon>Streptophyta</taxon>
        <taxon>Embryophyta</taxon>
        <taxon>Tracheophyta</taxon>
        <taxon>Spermatophyta</taxon>
        <taxon>Magnoliopsida</taxon>
        <taxon>eudicotyledons</taxon>
        <taxon>Gunneridae</taxon>
        <taxon>Pentapetalae</taxon>
        <taxon>rosids</taxon>
        <taxon>malvids</taxon>
        <taxon>Malvales</taxon>
        <taxon>Malvaceae</taxon>
        <taxon>Malvoideae</taxon>
        <taxon>Hibiscus</taxon>
    </lineage>
</organism>
<name>A0ABR2E1F5_9ROSI</name>
<evidence type="ECO:0000313" key="2">
    <source>
        <dbReference type="Proteomes" id="UP001472677"/>
    </source>
</evidence>
<protein>
    <submittedName>
        <fullName evidence="1">Uncharacterized protein</fullName>
    </submittedName>
</protein>
<keyword evidence="2" id="KW-1185">Reference proteome</keyword>
<gene>
    <name evidence="1" type="ORF">V6N12_039671</name>
</gene>
<sequence length="105" mass="11647">MVVGRSKDFADTIKSRFSRVSALNTPGAGHYLACLAFTKLICISFCLHICNSASKDLQIKTMDLLICFSGKQAKITEQERERASYVNVKGSRLYVIELQGTVRSP</sequence>
<dbReference type="Proteomes" id="UP001472677">
    <property type="component" value="Unassembled WGS sequence"/>
</dbReference>
<reference evidence="1 2" key="1">
    <citation type="journal article" date="2024" name="G3 (Bethesda)">
        <title>Genome assembly of Hibiscus sabdariffa L. provides insights into metabolisms of medicinal natural products.</title>
        <authorList>
            <person name="Kim T."/>
        </authorList>
    </citation>
    <scope>NUCLEOTIDE SEQUENCE [LARGE SCALE GENOMIC DNA]</scope>
    <source>
        <strain evidence="1">TK-2024</strain>
        <tissue evidence="1">Old leaves</tissue>
    </source>
</reference>
<comment type="caution">
    <text evidence="1">The sequence shown here is derived from an EMBL/GenBank/DDBJ whole genome shotgun (WGS) entry which is preliminary data.</text>
</comment>
<proteinExistence type="predicted"/>
<accession>A0ABR2E1F5</accession>
<evidence type="ECO:0000313" key="1">
    <source>
        <dbReference type="EMBL" id="KAK8550996.1"/>
    </source>
</evidence>